<dbReference type="GO" id="GO:0006355">
    <property type="term" value="P:regulation of DNA-templated transcription"/>
    <property type="evidence" value="ECO:0007669"/>
    <property type="project" value="InterPro"/>
</dbReference>
<feature type="DNA-binding region" description="OmpR/PhoB-type" evidence="7">
    <location>
        <begin position="131"/>
        <end position="224"/>
    </location>
</feature>
<feature type="domain" description="OmpR/PhoB-type" evidence="9">
    <location>
        <begin position="131"/>
        <end position="224"/>
    </location>
</feature>
<dbReference type="STRING" id="1193502.SHALO_1261"/>
<dbReference type="SMART" id="SM00862">
    <property type="entry name" value="Trans_reg_C"/>
    <property type="match status" value="1"/>
</dbReference>
<name>A0A1D7TJ45_9BACT</name>
<evidence type="ECO:0000259" key="8">
    <source>
        <dbReference type="PROSITE" id="PS50110"/>
    </source>
</evidence>
<dbReference type="PROSITE" id="PS50110">
    <property type="entry name" value="RESPONSE_REGULATORY"/>
    <property type="match status" value="1"/>
</dbReference>
<dbReference type="GO" id="GO:0032993">
    <property type="term" value="C:protein-DNA complex"/>
    <property type="evidence" value="ECO:0007669"/>
    <property type="project" value="TreeGrafter"/>
</dbReference>
<dbReference type="Pfam" id="PF00072">
    <property type="entry name" value="Response_reg"/>
    <property type="match status" value="1"/>
</dbReference>
<gene>
    <name evidence="10" type="ORF">SHALO_1261</name>
</gene>
<dbReference type="EMBL" id="CP017111">
    <property type="protein sequence ID" value="AOO65039.1"/>
    <property type="molecule type" value="Genomic_DNA"/>
</dbReference>
<dbReference type="Proteomes" id="UP000094609">
    <property type="component" value="Chromosome"/>
</dbReference>
<keyword evidence="4 7" id="KW-0238">DNA-binding</keyword>
<dbReference type="SUPFAM" id="SSF52172">
    <property type="entry name" value="CheY-like"/>
    <property type="match status" value="1"/>
</dbReference>
<dbReference type="PATRIC" id="fig|1193502.14.peg.1280"/>
<dbReference type="Gene3D" id="1.10.10.10">
    <property type="entry name" value="Winged helix-like DNA-binding domain superfamily/Winged helix DNA-binding domain"/>
    <property type="match status" value="1"/>
</dbReference>
<dbReference type="InterPro" id="IPR001789">
    <property type="entry name" value="Sig_transdc_resp-reg_receiver"/>
</dbReference>
<feature type="modified residue" description="4-aspartylphosphate" evidence="6">
    <location>
        <position position="59"/>
    </location>
</feature>
<keyword evidence="1 6" id="KW-0597">Phosphoprotein</keyword>
<dbReference type="RefSeq" id="WP_069477856.1">
    <property type="nucleotide sequence ID" value="NZ_CP017111.1"/>
</dbReference>
<dbReference type="GO" id="GO:0000156">
    <property type="term" value="F:phosphorelay response regulator activity"/>
    <property type="evidence" value="ECO:0007669"/>
    <property type="project" value="TreeGrafter"/>
</dbReference>
<dbReference type="GO" id="GO:0005829">
    <property type="term" value="C:cytosol"/>
    <property type="evidence" value="ECO:0007669"/>
    <property type="project" value="TreeGrafter"/>
</dbReference>
<evidence type="ECO:0000313" key="10">
    <source>
        <dbReference type="EMBL" id="AOO65039.1"/>
    </source>
</evidence>
<sequence length="224" mass="26104">MIQNPLRHLNILFVEDEENIRKHIANALGYIVHEIKEASNGQEALEILKTFSPDIIMTDLEMPIMNGVELITTIRKKEIDSCIVVLTAYTSQEYLLPLINMHIEHYVIKPIRFEKMLAILQECCAKLDKCSDCHDLPQGYYYDWNQKILTYQSKSITLTKKEISFLELLFHNKHRIVTYEEFQSYVWGNAVMTDDAIRSIVRNLRNKLPKDIIANLSGIGYKLE</sequence>
<dbReference type="CDD" id="cd00383">
    <property type="entry name" value="trans_reg_C"/>
    <property type="match status" value="1"/>
</dbReference>
<proteinExistence type="predicted"/>
<dbReference type="GO" id="GO:0000976">
    <property type="term" value="F:transcription cis-regulatory region binding"/>
    <property type="evidence" value="ECO:0007669"/>
    <property type="project" value="TreeGrafter"/>
</dbReference>
<dbReference type="AlphaFoldDB" id="A0A1D7TJ45"/>
<evidence type="ECO:0000259" key="9">
    <source>
        <dbReference type="PROSITE" id="PS51755"/>
    </source>
</evidence>
<protein>
    <submittedName>
        <fullName evidence="10">Putative two-component response regulator</fullName>
    </submittedName>
</protein>
<keyword evidence="5" id="KW-0804">Transcription</keyword>
<evidence type="ECO:0000313" key="11">
    <source>
        <dbReference type="Proteomes" id="UP000094609"/>
    </source>
</evidence>
<evidence type="ECO:0000256" key="1">
    <source>
        <dbReference type="ARBA" id="ARBA00022553"/>
    </source>
</evidence>
<dbReference type="PANTHER" id="PTHR48111:SF1">
    <property type="entry name" value="TWO-COMPONENT RESPONSE REGULATOR ORR33"/>
    <property type="match status" value="1"/>
</dbReference>
<dbReference type="CDD" id="cd17536">
    <property type="entry name" value="REC_YesN-like"/>
    <property type="match status" value="1"/>
</dbReference>
<evidence type="ECO:0000256" key="4">
    <source>
        <dbReference type="ARBA" id="ARBA00023125"/>
    </source>
</evidence>
<evidence type="ECO:0000256" key="3">
    <source>
        <dbReference type="ARBA" id="ARBA00023015"/>
    </source>
</evidence>
<accession>A0A1D7TJ45</accession>
<keyword evidence="2" id="KW-0902">Two-component regulatory system</keyword>
<evidence type="ECO:0000256" key="6">
    <source>
        <dbReference type="PROSITE-ProRule" id="PRU00169"/>
    </source>
</evidence>
<dbReference type="InterPro" id="IPR039420">
    <property type="entry name" value="WalR-like"/>
</dbReference>
<dbReference type="PROSITE" id="PS51755">
    <property type="entry name" value="OMPR_PHOB"/>
    <property type="match status" value="1"/>
</dbReference>
<reference evidence="11" key="1">
    <citation type="submission" date="2016-08" db="EMBL/GenBank/DDBJ databases">
        <title>Complete genome sequence of the organohalide-respiring Epsilonproteobacterium Sulfurospirillum halorespirans.</title>
        <authorList>
            <person name="Goris T."/>
            <person name="Zimmermann J."/>
            <person name="Schenz B."/>
            <person name="Lemos M."/>
            <person name="Hackermueller J."/>
            <person name="Diekert G."/>
        </authorList>
    </citation>
    <scope>NUCLEOTIDE SEQUENCE [LARGE SCALE GENOMIC DNA]</scope>
    <source>
        <strain>DSM 13726</strain>
        <strain evidence="11">PCE-M2</strain>
    </source>
</reference>
<dbReference type="Pfam" id="PF00486">
    <property type="entry name" value="Trans_reg_C"/>
    <property type="match status" value="1"/>
</dbReference>
<organism evidence="10 11">
    <name type="scientific">Sulfurospirillum halorespirans DSM 13726</name>
    <dbReference type="NCBI Taxonomy" id="1193502"/>
    <lineage>
        <taxon>Bacteria</taxon>
        <taxon>Pseudomonadati</taxon>
        <taxon>Campylobacterota</taxon>
        <taxon>Epsilonproteobacteria</taxon>
        <taxon>Campylobacterales</taxon>
        <taxon>Sulfurospirillaceae</taxon>
        <taxon>Sulfurospirillum</taxon>
    </lineage>
</organism>
<keyword evidence="3" id="KW-0805">Transcription regulation</keyword>
<evidence type="ECO:0000256" key="2">
    <source>
        <dbReference type="ARBA" id="ARBA00023012"/>
    </source>
</evidence>
<dbReference type="InterPro" id="IPR036388">
    <property type="entry name" value="WH-like_DNA-bd_sf"/>
</dbReference>
<keyword evidence="11" id="KW-1185">Reference proteome</keyword>
<evidence type="ECO:0000256" key="7">
    <source>
        <dbReference type="PROSITE-ProRule" id="PRU01091"/>
    </source>
</evidence>
<dbReference type="SMART" id="SM00448">
    <property type="entry name" value="REC"/>
    <property type="match status" value="1"/>
</dbReference>
<dbReference type="InterPro" id="IPR001867">
    <property type="entry name" value="OmpR/PhoB-type_DNA-bd"/>
</dbReference>
<dbReference type="Gene3D" id="3.40.50.2300">
    <property type="match status" value="1"/>
</dbReference>
<dbReference type="PANTHER" id="PTHR48111">
    <property type="entry name" value="REGULATOR OF RPOS"/>
    <property type="match status" value="1"/>
</dbReference>
<evidence type="ECO:0000256" key="5">
    <source>
        <dbReference type="ARBA" id="ARBA00023163"/>
    </source>
</evidence>
<dbReference type="InterPro" id="IPR011006">
    <property type="entry name" value="CheY-like_superfamily"/>
</dbReference>
<feature type="domain" description="Response regulatory" evidence="8">
    <location>
        <begin position="10"/>
        <end position="124"/>
    </location>
</feature>
<dbReference type="KEGG" id="shal:SHALO_1261"/>